<gene>
    <name evidence="2" type="ORF">SAMN05444368_0927</name>
</gene>
<accession>A0ABY1JCT6</accession>
<feature type="domain" description="YqgF/RNase H-like" evidence="1">
    <location>
        <begin position="1"/>
        <end position="104"/>
    </location>
</feature>
<name>A0ABY1JCT6_9BACT</name>
<dbReference type="EMBL" id="FSQZ01000001">
    <property type="protein sequence ID" value="SIN66531.1"/>
    <property type="molecule type" value="Genomic_DNA"/>
</dbReference>
<evidence type="ECO:0000313" key="3">
    <source>
        <dbReference type="Proteomes" id="UP000185093"/>
    </source>
</evidence>
<dbReference type="SMART" id="SM00732">
    <property type="entry name" value="YqgFc"/>
    <property type="match status" value="1"/>
</dbReference>
<dbReference type="SUPFAM" id="SSF53098">
    <property type="entry name" value="Ribonuclease H-like"/>
    <property type="match status" value="1"/>
</dbReference>
<organism evidence="2 3">
    <name type="scientific">Acetomicrobium flavidum</name>
    <dbReference type="NCBI Taxonomy" id="49896"/>
    <lineage>
        <taxon>Bacteria</taxon>
        <taxon>Thermotogati</taxon>
        <taxon>Synergistota</taxon>
        <taxon>Synergistia</taxon>
        <taxon>Synergistales</taxon>
        <taxon>Acetomicrobiaceae</taxon>
        <taxon>Acetomicrobium</taxon>
    </lineage>
</organism>
<reference evidence="2 3" key="1">
    <citation type="submission" date="2016-11" db="EMBL/GenBank/DDBJ databases">
        <authorList>
            <person name="Varghese N."/>
            <person name="Submissions S."/>
        </authorList>
    </citation>
    <scope>NUCLEOTIDE SEQUENCE [LARGE SCALE GENOMIC DNA]</scope>
    <source>
        <strain evidence="2 3">DSM 20664</strain>
    </source>
</reference>
<dbReference type="RefSeq" id="WP_014806098.1">
    <property type="nucleotide sequence ID" value="NZ_DAONLC010000020.1"/>
</dbReference>
<protein>
    <submittedName>
        <fullName evidence="2">RNase H-fold protein, predicted Holliday junction resolvase</fullName>
    </submittedName>
</protein>
<evidence type="ECO:0000313" key="2">
    <source>
        <dbReference type="EMBL" id="SIN66531.1"/>
    </source>
</evidence>
<proteinExistence type="predicted"/>
<keyword evidence="3" id="KW-1185">Reference proteome</keyword>
<sequence>MMYLGLDPGRDKVGFAFVDEEGKLIYSGILPASDIDLFLSILMKDDWERLKPYGREGEVSLLYDERLKGILLGGGTTSEKVELALKRLGLNYEVVDESFSTERARGLYFQIHPPRGLRKYLPRSLLVPNRDVDDLAAWELVKMWLQR</sequence>
<dbReference type="Proteomes" id="UP000185093">
    <property type="component" value="Unassembled WGS sequence"/>
</dbReference>
<dbReference type="InterPro" id="IPR006641">
    <property type="entry name" value="YqgF/RNaseH-like_dom"/>
</dbReference>
<evidence type="ECO:0000259" key="1">
    <source>
        <dbReference type="SMART" id="SM00732"/>
    </source>
</evidence>
<comment type="caution">
    <text evidence="2">The sequence shown here is derived from an EMBL/GenBank/DDBJ whole genome shotgun (WGS) entry which is preliminary data.</text>
</comment>
<dbReference type="InterPro" id="IPR012337">
    <property type="entry name" value="RNaseH-like_sf"/>
</dbReference>